<keyword evidence="1" id="KW-0472">Membrane</keyword>
<sequence length="190" mass="20454">MIMETLFRDYRWSLLFRGIIAILFGILALGWPGKTLALLIVLFGAYAIVDGVASIFSAARGRTAHNWGLLVVEGIVSILAGIIAFVWPGLTALALLYVIAAWAVITGVTEIMAAFSSHTDVGRDWWLVLAGIASIIFGVLIAVQPGIGLLTVIWLIGIYAIVFGVLFLARYFQTRSIAHTMANAPHSGLV</sequence>
<dbReference type="InterPro" id="IPR052712">
    <property type="entry name" value="Acid_resist_chaperone_HdeD"/>
</dbReference>
<dbReference type="GO" id="GO:0005886">
    <property type="term" value="C:plasma membrane"/>
    <property type="evidence" value="ECO:0007669"/>
    <property type="project" value="TreeGrafter"/>
</dbReference>
<comment type="caution">
    <text evidence="2">The sequence shown here is derived from an EMBL/GenBank/DDBJ whole genome shotgun (WGS) entry which is preliminary data.</text>
</comment>
<organism evidence="2 3">
    <name type="scientific">Dictyobacter kobayashii</name>
    <dbReference type="NCBI Taxonomy" id="2014872"/>
    <lineage>
        <taxon>Bacteria</taxon>
        <taxon>Bacillati</taxon>
        <taxon>Chloroflexota</taxon>
        <taxon>Ktedonobacteria</taxon>
        <taxon>Ktedonobacterales</taxon>
        <taxon>Dictyobacteraceae</taxon>
        <taxon>Dictyobacter</taxon>
    </lineage>
</organism>
<accession>A0A402AUN3</accession>
<feature type="transmembrane region" description="Helical" evidence="1">
    <location>
        <begin position="68"/>
        <end position="87"/>
    </location>
</feature>
<feature type="transmembrane region" description="Helical" evidence="1">
    <location>
        <begin position="93"/>
        <end position="113"/>
    </location>
</feature>
<feature type="transmembrane region" description="Helical" evidence="1">
    <location>
        <begin position="125"/>
        <end position="143"/>
    </location>
</feature>
<dbReference type="PANTHER" id="PTHR34989">
    <property type="entry name" value="PROTEIN HDED"/>
    <property type="match status" value="1"/>
</dbReference>
<feature type="transmembrane region" description="Helical" evidence="1">
    <location>
        <begin position="37"/>
        <end position="56"/>
    </location>
</feature>
<evidence type="ECO:0000256" key="1">
    <source>
        <dbReference type="SAM" id="Phobius"/>
    </source>
</evidence>
<name>A0A402AUN3_9CHLR</name>
<keyword evidence="3" id="KW-1185">Reference proteome</keyword>
<gene>
    <name evidence="2" type="ORF">KDK_65750</name>
</gene>
<protein>
    <submittedName>
        <fullName evidence="2">Membrane protein</fullName>
    </submittedName>
</protein>
<proteinExistence type="predicted"/>
<evidence type="ECO:0000313" key="3">
    <source>
        <dbReference type="Proteomes" id="UP000287188"/>
    </source>
</evidence>
<dbReference type="AlphaFoldDB" id="A0A402AUN3"/>
<dbReference type="EMBL" id="BIFS01000002">
    <property type="protein sequence ID" value="GCE22775.1"/>
    <property type="molecule type" value="Genomic_DNA"/>
</dbReference>
<keyword evidence="1" id="KW-1133">Transmembrane helix</keyword>
<dbReference type="Proteomes" id="UP000287188">
    <property type="component" value="Unassembled WGS sequence"/>
</dbReference>
<keyword evidence="1" id="KW-0812">Transmembrane</keyword>
<feature type="transmembrane region" description="Helical" evidence="1">
    <location>
        <begin position="12"/>
        <end position="31"/>
    </location>
</feature>
<dbReference type="Pfam" id="PF03729">
    <property type="entry name" value="DUF308"/>
    <property type="match status" value="2"/>
</dbReference>
<dbReference type="PANTHER" id="PTHR34989:SF1">
    <property type="entry name" value="PROTEIN HDED"/>
    <property type="match status" value="1"/>
</dbReference>
<dbReference type="InterPro" id="IPR005325">
    <property type="entry name" value="DUF308_memb"/>
</dbReference>
<reference evidence="3" key="1">
    <citation type="submission" date="2018-12" db="EMBL/GenBank/DDBJ databases">
        <title>Tengunoibacter tsumagoiensis gen. nov., sp. nov., Dictyobacter kobayashii sp. nov., D. alpinus sp. nov., and D. joshuensis sp. nov. and description of Dictyobacteraceae fam. nov. within the order Ktedonobacterales isolated from Tengu-no-mugimeshi.</title>
        <authorList>
            <person name="Wang C.M."/>
            <person name="Zheng Y."/>
            <person name="Sakai Y."/>
            <person name="Toyoda A."/>
            <person name="Minakuchi Y."/>
            <person name="Abe K."/>
            <person name="Yokota A."/>
            <person name="Yabe S."/>
        </authorList>
    </citation>
    <scope>NUCLEOTIDE SEQUENCE [LARGE SCALE GENOMIC DNA]</scope>
    <source>
        <strain evidence="3">Uno11</strain>
    </source>
</reference>
<evidence type="ECO:0000313" key="2">
    <source>
        <dbReference type="EMBL" id="GCE22775.1"/>
    </source>
</evidence>
<feature type="transmembrane region" description="Helical" evidence="1">
    <location>
        <begin position="149"/>
        <end position="172"/>
    </location>
</feature>